<organism evidence="4 5">
    <name type="scientific">Thermohalobacter berrensis</name>
    <dbReference type="NCBI Taxonomy" id="99594"/>
    <lineage>
        <taxon>Bacteria</taxon>
        <taxon>Bacillati</taxon>
        <taxon>Bacillota</taxon>
        <taxon>Tissierellia</taxon>
        <taxon>Tissierellales</taxon>
        <taxon>Thermohalobacteraceae</taxon>
        <taxon>Thermohalobacter</taxon>
    </lineage>
</organism>
<dbReference type="EC" id="3.1.4.-" evidence="2"/>
<gene>
    <name evidence="4" type="ORF">BET03_06460</name>
</gene>
<dbReference type="InterPro" id="IPR000979">
    <property type="entry name" value="Phosphodiesterase_MJ0936/Vps29"/>
</dbReference>
<dbReference type="GO" id="GO:0016787">
    <property type="term" value="F:hydrolase activity"/>
    <property type="evidence" value="ECO:0007669"/>
    <property type="project" value="UniProtKB-UniRule"/>
</dbReference>
<dbReference type="PANTHER" id="PTHR11124">
    <property type="entry name" value="VACUOLAR SORTING PROTEIN VPS29"/>
    <property type="match status" value="1"/>
</dbReference>
<keyword evidence="2" id="KW-0479">Metal-binding</keyword>
<evidence type="ECO:0000313" key="5">
    <source>
        <dbReference type="Proteomes" id="UP000284177"/>
    </source>
</evidence>
<dbReference type="GO" id="GO:0046872">
    <property type="term" value="F:metal ion binding"/>
    <property type="evidence" value="ECO:0007669"/>
    <property type="project" value="UniProtKB-KW"/>
</dbReference>
<dbReference type="InterPro" id="IPR024654">
    <property type="entry name" value="Calcineurin-like_PHP_lpxH"/>
</dbReference>
<evidence type="ECO:0000313" key="4">
    <source>
        <dbReference type="EMBL" id="RKD28983.1"/>
    </source>
</evidence>
<dbReference type="EMBL" id="MCIB01000039">
    <property type="protein sequence ID" value="RKD28983.1"/>
    <property type="molecule type" value="Genomic_DNA"/>
</dbReference>
<dbReference type="InterPro" id="IPR029052">
    <property type="entry name" value="Metallo-depent_PP-like"/>
</dbReference>
<keyword evidence="5" id="KW-1185">Reference proteome</keyword>
<sequence length="160" mass="18598">MKILVVSDTHGDIHKCTEILEKEKSVDLFIHLGDYTKDVNQIKEKFNITILNVRGNCDYLDYNTPEEEIIKVNGKRILLTHGHRYGVKRGLQNLYYRSKELELDAVFFGHTHIPTLRNFDNILFFNPGSISRPRGRNLDKTYGLITIEDNIKPNIIKVKD</sequence>
<dbReference type="CDD" id="cd00841">
    <property type="entry name" value="MPP_YfcE"/>
    <property type="match status" value="1"/>
</dbReference>
<dbReference type="RefSeq" id="WP_183108859.1">
    <property type="nucleotide sequence ID" value="NZ_MCIB01000039.1"/>
</dbReference>
<dbReference type="SUPFAM" id="SSF56300">
    <property type="entry name" value="Metallo-dependent phosphatases"/>
    <property type="match status" value="1"/>
</dbReference>
<comment type="similarity">
    <text evidence="1 2">Belongs to the metallophosphoesterase superfamily. YfcE family.</text>
</comment>
<comment type="cofactor">
    <cofactor evidence="2">
        <name>a divalent metal cation</name>
        <dbReference type="ChEBI" id="CHEBI:60240"/>
    </cofactor>
</comment>
<feature type="domain" description="Calcineurin-like phosphoesterase" evidence="3">
    <location>
        <begin position="1"/>
        <end position="149"/>
    </location>
</feature>
<dbReference type="Proteomes" id="UP000284177">
    <property type="component" value="Unassembled WGS sequence"/>
</dbReference>
<dbReference type="Pfam" id="PF12850">
    <property type="entry name" value="Metallophos_2"/>
    <property type="match status" value="1"/>
</dbReference>
<evidence type="ECO:0000256" key="1">
    <source>
        <dbReference type="ARBA" id="ARBA00008950"/>
    </source>
</evidence>
<dbReference type="Gene3D" id="3.60.21.10">
    <property type="match status" value="1"/>
</dbReference>
<evidence type="ECO:0000256" key="2">
    <source>
        <dbReference type="RuleBase" id="RU362039"/>
    </source>
</evidence>
<dbReference type="AlphaFoldDB" id="A0A419SUT5"/>
<comment type="caution">
    <text evidence="4">The sequence shown here is derived from an EMBL/GenBank/DDBJ whole genome shotgun (WGS) entry which is preliminary data.</text>
</comment>
<dbReference type="NCBIfam" id="TIGR00040">
    <property type="entry name" value="yfcE"/>
    <property type="match status" value="1"/>
</dbReference>
<accession>A0A419SUT5</accession>
<protein>
    <recommendedName>
        <fullName evidence="2">Phosphoesterase</fullName>
        <ecNumber evidence="2">3.1.4.-</ecNumber>
    </recommendedName>
</protein>
<reference evidence="4 5" key="1">
    <citation type="submission" date="2016-08" db="EMBL/GenBank/DDBJ databases">
        <title>Novel Firmicutes and Novel Genomes.</title>
        <authorList>
            <person name="Poppleton D.I."/>
            <person name="Gribaldo S."/>
        </authorList>
    </citation>
    <scope>NUCLEOTIDE SEQUENCE [LARGE SCALE GENOMIC DNA]</scope>
    <source>
        <strain evidence="4 5">CTT3</strain>
    </source>
</reference>
<proteinExistence type="inferred from homology"/>
<name>A0A419SUT5_9FIRM</name>
<dbReference type="InterPro" id="IPR041802">
    <property type="entry name" value="MPP_YfcE"/>
</dbReference>
<evidence type="ECO:0000259" key="3">
    <source>
        <dbReference type="Pfam" id="PF12850"/>
    </source>
</evidence>